<keyword evidence="2" id="KW-0472">Membrane</keyword>
<accession>A0A9R0KBW8</accession>
<keyword evidence="2" id="KW-1133">Transmembrane helix</keyword>
<feature type="compositionally biased region" description="Basic and acidic residues" evidence="1">
    <location>
        <begin position="337"/>
        <end position="346"/>
    </location>
</feature>
<proteinExistence type="predicted"/>
<feature type="region of interest" description="Disordered" evidence="1">
    <location>
        <begin position="1"/>
        <end position="105"/>
    </location>
</feature>
<evidence type="ECO:0000256" key="2">
    <source>
        <dbReference type="SAM" id="Phobius"/>
    </source>
</evidence>
<reference evidence="3" key="1">
    <citation type="journal article" date="2021" name="Nat. Commun.">
        <title>Genomic analyses provide insights into spinach domestication and the genetic basis of agronomic traits.</title>
        <authorList>
            <person name="Cai X."/>
            <person name="Sun X."/>
            <person name="Xu C."/>
            <person name="Sun H."/>
            <person name="Wang X."/>
            <person name="Ge C."/>
            <person name="Zhang Z."/>
            <person name="Wang Q."/>
            <person name="Fei Z."/>
            <person name="Jiao C."/>
            <person name="Wang Q."/>
        </authorList>
    </citation>
    <scope>NUCLEOTIDE SEQUENCE [LARGE SCALE GENOMIC DNA]</scope>
    <source>
        <strain evidence="3">cv. Varoflay</strain>
    </source>
</reference>
<evidence type="ECO:0000313" key="4">
    <source>
        <dbReference type="RefSeq" id="XP_021865959.1"/>
    </source>
</evidence>
<feature type="compositionally biased region" description="Basic and acidic residues" evidence="1">
    <location>
        <begin position="78"/>
        <end position="90"/>
    </location>
</feature>
<protein>
    <submittedName>
        <fullName evidence="4">Uncharacterized protein</fullName>
    </submittedName>
</protein>
<dbReference type="AlphaFoldDB" id="A0A9R0KBW8"/>
<feature type="compositionally biased region" description="Low complexity" evidence="1">
    <location>
        <begin position="1"/>
        <end position="19"/>
    </location>
</feature>
<name>A0A9R0KBW8_SPIOL</name>
<feature type="compositionally biased region" description="Low complexity" evidence="1">
    <location>
        <begin position="312"/>
        <end position="336"/>
    </location>
</feature>
<gene>
    <name evidence="4" type="primary">LOC110804661</name>
</gene>
<evidence type="ECO:0000256" key="1">
    <source>
        <dbReference type="SAM" id="MobiDB-lite"/>
    </source>
</evidence>
<evidence type="ECO:0000313" key="3">
    <source>
        <dbReference type="Proteomes" id="UP000813463"/>
    </source>
</evidence>
<keyword evidence="3" id="KW-1185">Reference proteome</keyword>
<feature type="region of interest" description="Disordered" evidence="1">
    <location>
        <begin position="793"/>
        <end position="824"/>
    </location>
</feature>
<dbReference type="GeneID" id="110804661"/>
<dbReference type="KEGG" id="soe:110804661"/>
<keyword evidence="2" id="KW-0812">Transmembrane</keyword>
<dbReference type="PANTHER" id="PTHR34775:SF4">
    <property type="entry name" value="TRANSMEMBRANE PROTEIN"/>
    <property type="match status" value="1"/>
</dbReference>
<sequence length="865" mass="95862">MVISSSNRSPSPISMKSNPNPNPNPNSRNDQEREGGGVRKSLSAYPFAKSSSVSQPRSPAEYARRSSFGRECGNTFGDNHHEKENERDPNSKPVARARSPSVGKVAKGFMAPTISAASKINPSPRKKVLGERNEAIRTSASLSEGKFHFYSMNSVEFADENESKTDMEFENKVACSMISDFNKVGNEVSISNTEFENKVAELSPGVVGKIESEHDLVVLSPLITTTKSSETLDIIPNIVVAESNVSLDIKKNISSSSPYDPKTNFLSPRPQFLHYKPNPRIESYIHNQGLRLEDDFGSDSVSETDNSEEVQSETSSSVGTSPVEDHQSLSSESSSPQREELEQVVESKIEPKRPFNGKWKTVTFFFLYLLGFLSFSMYSHGVGNAINQEKIISEIYSHSRVAADLAKANFNGLFINAKVLSSQSVGYLSQMIFKPREVQFSPLPFSNLTGWQEEEVEDYLVKGFEFRPWLGRKDDVMPEKVAEIEISGDENELKMLVENLEQSSTDLPLTDQVIVENESEEVEESSVMEDSVFVDENAIVEVTEEEVSLSDESEKQEGSSILEDSVTEDENSAIKMIEEASFLDEQEKLGGSSSILEDSVIEDDNSAIEMIEEASSLFDEPENQESEHNNHEEYDTTSAVQNQPSSFLPEVPEVHSQIMTENMPLTDTVLQSEVKSASESLVLERISQFLDASERSLPFSTAAITLVTVSLLAATAFIFSKKPKKDTTSVVVSTPSSPDFVMQKENPMGSKVGSKARENPSTWAGPVEVDMIGESCPSELSSFQKTSSYYKMREQRNSDEAQSIEKSSSKRNKRESLASSSSEYTMSASYGSFTTYSIVHSKQRDDEMVTPVRRSSRIRSKVTSP</sequence>
<dbReference type="OrthoDB" id="676522at2759"/>
<dbReference type="PANTHER" id="PTHR34775">
    <property type="entry name" value="TRANSMEMBRANE PROTEIN"/>
    <property type="match status" value="1"/>
</dbReference>
<feature type="region of interest" description="Disordered" evidence="1">
    <location>
        <begin position="840"/>
        <end position="865"/>
    </location>
</feature>
<feature type="region of interest" description="Disordered" evidence="1">
    <location>
        <begin position="741"/>
        <end position="763"/>
    </location>
</feature>
<organism evidence="3 4">
    <name type="scientific">Spinacia oleracea</name>
    <name type="common">Spinach</name>
    <dbReference type="NCBI Taxonomy" id="3562"/>
    <lineage>
        <taxon>Eukaryota</taxon>
        <taxon>Viridiplantae</taxon>
        <taxon>Streptophyta</taxon>
        <taxon>Embryophyta</taxon>
        <taxon>Tracheophyta</taxon>
        <taxon>Spermatophyta</taxon>
        <taxon>Magnoliopsida</taxon>
        <taxon>eudicotyledons</taxon>
        <taxon>Gunneridae</taxon>
        <taxon>Pentapetalae</taxon>
        <taxon>Caryophyllales</taxon>
        <taxon>Chenopodiaceae</taxon>
        <taxon>Chenopodioideae</taxon>
        <taxon>Anserineae</taxon>
        <taxon>Spinacia</taxon>
    </lineage>
</organism>
<feature type="compositionally biased region" description="Basic residues" evidence="1">
    <location>
        <begin position="854"/>
        <end position="865"/>
    </location>
</feature>
<feature type="region of interest" description="Disordered" evidence="1">
    <location>
        <begin position="295"/>
        <end position="346"/>
    </location>
</feature>
<feature type="transmembrane region" description="Helical" evidence="2">
    <location>
        <begin position="697"/>
        <end position="719"/>
    </location>
</feature>
<dbReference type="RefSeq" id="XP_021865959.1">
    <property type="nucleotide sequence ID" value="XM_022010267.2"/>
</dbReference>
<dbReference type="Proteomes" id="UP000813463">
    <property type="component" value="Chromosome 4"/>
</dbReference>
<reference evidence="4" key="2">
    <citation type="submission" date="2025-08" db="UniProtKB">
        <authorList>
            <consortium name="RefSeq"/>
        </authorList>
    </citation>
    <scope>IDENTIFICATION</scope>
    <source>
        <tissue evidence="4">Leaf</tissue>
    </source>
</reference>
<feature type="region of interest" description="Disordered" evidence="1">
    <location>
        <begin position="545"/>
        <end position="570"/>
    </location>
</feature>